<evidence type="ECO:0000313" key="1">
    <source>
        <dbReference type="EMBL" id="CAK0896555.1"/>
    </source>
</evidence>
<proteinExistence type="predicted"/>
<evidence type="ECO:0000313" key="2">
    <source>
        <dbReference type="Proteomes" id="UP001189429"/>
    </source>
</evidence>
<sequence length="497" mass="55174">MYQDSGEFGDSAFLCIWGLGFGVGLLFQVSGGFGDAAFLCPWWWAKCWQFGVKVSCFRSAKRCCITTVNAGSHGPLFEYLSEYQGSVLLAQETRVVEARLGEFQNRARDAGWHGLWSAALETGESAMSNSSGVVVFARTNITITAPPDGSHVIYPGRAVCAHVQCGVPGGIVFASVYFVTAIGMTGENLAILWAVVQRIAQWQALGLDWVIGGDWNCDFYAVNVKGWVEKLAGLAFVPSEATCITDAGSSKIDYFLAASILVPRLDRQAVVMNAQATIPPPHFPVQLVVHGSDRPMWCRVADEPRKFPPIPPVGCARYPYNWDGIKGMFESVKAPSDLPRVWDAVLDGVDFEIAGRFDKVDGKAQEFVGRAGPPRFKWEQTTWTPPRKREYRDSRVAAWATAKRWVAHLRSEKDKLHRFCERLRICSAVCTLTEMQYFKVLQAFDEAGRYCDKISAEQWVLKDLGEEFSEFLQKGLVMIVDPNFESITDAISAQADK</sequence>
<evidence type="ECO:0008006" key="3">
    <source>
        <dbReference type="Google" id="ProtNLM"/>
    </source>
</evidence>
<dbReference type="Proteomes" id="UP001189429">
    <property type="component" value="Unassembled WGS sequence"/>
</dbReference>
<organism evidence="1 2">
    <name type="scientific">Prorocentrum cordatum</name>
    <dbReference type="NCBI Taxonomy" id="2364126"/>
    <lineage>
        <taxon>Eukaryota</taxon>
        <taxon>Sar</taxon>
        <taxon>Alveolata</taxon>
        <taxon>Dinophyceae</taxon>
        <taxon>Prorocentrales</taxon>
        <taxon>Prorocentraceae</taxon>
        <taxon>Prorocentrum</taxon>
    </lineage>
</organism>
<dbReference type="EMBL" id="CAUYUJ010020206">
    <property type="protein sequence ID" value="CAK0896555.1"/>
    <property type="molecule type" value="Genomic_DNA"/>
</dbReference>
<dbReference type="Gene3D" id="3.60.10.10">
    <property type="entry name" value="Endonuclease/exonuclease/phosphatase"/>
    <property type="match status" value="1"/>
</dbReference>
<protein>
    <recommendedName>
        <fullName evidence="3">Endonuclease/exonuclease/phosphatase domain-containing protein</fullName>
    </recommendedName>
</protein>
<dbReference type="InterPro" id="IPR036691">
    <property type="entry name" value="Endo/exonu/phosph_ase_sf"/>
</dbReference>
<name>A0ABN9XF85_9DINO</name>
<comment type="caution">
    <text evidence="1">The sequence shown here is derived from an EMBL/GenBank/DDBJ whole genome shotgun (WGS) entry which is preliminary data.</text>
</comment>
<gene>
    <name evidence="1" type="ORF">PCOR1329_LOCUS75000</name>
</gene>
<feature type="non-terminal residue" evidence="1">
    <location>
        <position position="497"/>
    </location>
</feature>
<dbReference type="SUPFAM" id="SSF56219">
    <property type="entry name" value="DNase I-like"/>
    <property type="match status" value="1"/>
</dbReference>
<keyword evidence="2" id="KW-1185">Reference proteome</keyword>
<reference evidence="1" key="1">
    <citation type="submission" date="2023-10" db="EMBL/GenBank/DDBJ databases">
        <authorList>
            <person name="Chen Y."/>
            <person name="Shah S."/>
            <person name="Dougan E. K."/>
            <person name="Thang M."/>
            <person name="Chan C."/>
        </authorList>
    </citation>
    <scope>NUCLEOTIDE SEQUENCE [LARGE SCALE GENOMIC DNA]</scope>
</reference>
<accession>A0ABN9XF85</accession>